<evidence type="ECO:0000313" key="8">
    <source>
        <dbReference type="RefSeq" id="XP_022758020.1"/>
    </source>
</evidence>
<organism evidence="7 8">
    <name type="scientific">Durio zibethinus</name>
    <name type="common">Durian</name>
    <dbReference type="NCBI Taxonomy" id="66656"/>
    <lineage>
        <taxon>Eukaryota</taxon>
        <taxon>Viridiplantae</taxon>
        <taxon>Streptophyta</taxon>
        <taxon>Embryophyta</taxon>
        <taxon>Tracheophyta</taxon>
        <taxon>Spermatophyta</taxon>
        <taxon>Magnoliopsida</taxon>
        <taxon>eudicotyledons</taxon>
        <taxon>Gunneridae</taxon>
        <taxon>Pentapetalae</taxon>
        <taxon>rosids</taxon>
        <taxon>malvids</taxon>
        <taxon>Malvales</taxon>
        <taxon>Malvaceae</taxon>
        <taxon>Helicteroideae</taxon>
        <taxon>Durio</taxon>
    </lineage>
</organism>
<dbReference type="GO" id="GO:0016020">
    <property type="term" value="C:membrane"/>
    <property type="evidence" value="ECO:0007669"/>
    <property type="project" value="UniProtKB-SubCell"/>
</dbReference>
<dbReference type="GeneID" id="111305088"/>
<sequence>MESQNLKQRFRDDPGITNTTISNEKAYNNEINRASRREERMAMAKRGLRSLAIAVSFPLFLTLLNIYLFGSGHSYGALAKPFWFPPLWLIHITCLASSFVMGLSAWLVWAEGGFHLRPTALSLYLAQLGLSLAWLPIVFWMGASWVGLVVLLAVFGALVGCSRDFREVNPIAGDLVKPCLAWAAFLAILNLKLVFL</sequence>
<accession>A0A6P5ZZT9</accession>
<evidence type="ECO:0000256" key="3">
    <source>
        <dbReference type="ARBA" id="ARBA00022692"/>
    </source>
</evidence>
<dbReference type="InterPro" id="IPR004307">
    <property type="entry name" value="TspO_MBR"/>
</dbReference>
<dbReference type="RefSeq" id="XP_022758020.1">
    <property type="nucleotide sequence ID" value="XM_022902285.1"/>
</dbReference>
<comment type="subcellular location">
    <subcellularLocation>
        <location evidence="1">Membrane</location>
        <topology evidence="1">Multi-pass membrane protein</topology>
    </subcellularLocation>
</comment>
<feature type="transmembrane region" description="Helical" evidence="6">
    <location>
        <begin position="88"/>
        <end position="109"/>
    </location>
</feature>
<dbReference type="OrthoDB" id="8841220at2759"/>
<dbReference type="PANTHER" id="PTHR10057">
    <property type="entry name" value="PERIPHERAL-TYPE BENZODIAZEPINE RECEPTOR"/>
    <property type="match status" value="1"/>
</dbReference>
<reference evidence="8" key="1">
    <citation type="submission" date="2025-08" db="UniProtKB">
        <authorList>
            <consortium name="RefSeq"/>
        </authorList>
    </citation>
    <scope>IDENTIFICATION</scope>
    <source>
        <tissue evidence="8">Fruit stalk</tissue>
    </source>
</reference>
<evidence type="ECO:0000313" key="7">
    <source>
        <dbReference type="Proteomes" id="UP000515121"/>
    </source>
</evidence>
<dbReference type="KEGG" id="dzi:111305088"/>
<keyword evidence="3 6" id="KW-0812">Transmembrane</keyword>
<name>A0A6P5ZZT9_DURZI</name>
<feature type="transmembrane region" description="Helical" evidence="6">
    <location>
        <begin position="121"/>
        <end position="139"/>
    </location>
</feature>
<keyword evidence="4 6" id="KW-1133">Transmembrane helix</keyword>
<comment type="similarity">
    <text evidence="2">Belongs to the TspO/BZRP family.</text>
</comment>
<evidence type="ECO:0000256" key="5">
    <source>
        <dbReference type="ARBA" id="ARBA00023136"/>
    </source>
</evidence>
<evidence type="ECO:0000256" key="2">
    <source>
        <dbReference type="ARBA" id="ARBA00007524"/>
    </source>
</evidence>
<dbReference type="PANTHER" id="PTHR10057:SF0">
    <property type="entry name" value="TRANSLOCATOR PROTEIN"/>
    <property type="match status" value="1"/>
</dbReference>
<dbReference type="FunFam" id="1.20.1260.100:FF:000001">
    <property type="entry name" value="translocator protein 2"/>
    <property type="match status" value="1"/>
</dbReference>
<dbReference type="CDD" id="cd15904">
    <property type="entry name" value="TSPO_MBR"/>
    <property type="match status" value="1"/>
</dbReference>
<evidence type="ECO:0000256" key="4">
    <source>
        <dbReference type="ARBA" id="ARBA00022989"/>
    </source>
</evidence>
<protein>
    <submittedName>
        <fullName evidence="8">Translocator protein homolog</fullName>
    </submittedName>
</protein>
<dbReference type="Pfam" id="PF03073">
    <property type="entry name" value="TspO_MBR"/>
    <property type="match status" value="1"/>
</dbReference>
<dbReference type="GO" id="GO:0033013">
    <property type="term" value="P:tetrapyrrole metabolic process"/>
    <property type="evidence" value="ECO:0007669"/>
    <property type="project" value="UniProtKB-ARBA"/>
</dbReference>
<evidence type="ECO:0000256" key="1">
    <source>
        <dbReference type="ARBA" id="ARBA00004141"/>
    </source>
</evidence>
<gene>
    <name evidence="8" type="primary">LOC111305088</name>
</gene>
<dbReference type="Proteomes" id="UP000515121">
    <property type="component" value="Unplaced"/>
</dbReference>
<keyword evidence="5 6" id="KW-0472">Membrane</keyword>
<dbReference type="AlphaFoldDB" id="A0A6P5ZZT9"/>
<feature type="transmembrane region" description="Helical" evidence="6">
    <location>
        <begin position="47"/>
        <end position="68"/>
    </location>
</feature>
<keyword evidence="7" id="KW-1185">Reference proteome</keyword>
<evidence type="ECO:0000256" key="6">
    <source>
        <dbReference type="SAM" id="Phobius"/>
    </source>
</evidence>
<proteinExistence type="inferred from homology"/>
<dbReference type="Gene3D" id="1.20.1260.100">
    <property type="entry name" value="TspO/MBR protein"/>
    <property type="match status" value="1"/>
</dbReference>
<dbReference type="InterPro" id="IPR038330">
    <property type="entry name" value="TspO/MBR-related_sf"/>
</dbReference>
<feature type="transmembrane region" description="Helical" evidence="6">
    <location>
        <begin position="145"/>
        <end position="163"/>
    </location>
</feature>